<evidence type="ECO:0008006" key="14">
    <source>
        <dbReference type="Google" id="ProtNLM"/>
    </source>
</evidence>
<evidence type="ECO:0000256" key="1">
    <source>
        <dbReference type="ARBA" id="ARBA00004651"/>
    </source>
</evidence>
<gene>
    <name evidence="12" type="ORF">A6K76_11040</name>
</gene>
<keyword evidence="13" id="KW-1185">Reference proteome</keyword>
<feature type="domain" description="HAMP" evidence="11">
    <location>
        <begin position="203"/>
        <end position="257"/>
    </location>
</feature>
<dbReference type="InterPro" id="IPR003660">
    <property type="entry name" value="HAMP_dom"/>
</dbReference>
<keyword evidence="3 9" id="KW-0812">Transmembrane</keyword>
<sequence length="562" mass="60679">MKLRTKFNLLMSAVILFILFVVTATSKHLIEDQMIEMYTEDVTIASKLGKEWLTLTYPGEWSLQNGELFKGDMKVNGNYEFVDELSAITGGVATIFQGNTRVSTNITDENGNRTVGTAVSPAVEEIVLNEGKGYIGEADILGSPYVTSYDPIRDADGKVIGIWFVGYPTAAIQDTVYTLMTTITLIILIIGGIATIISFLFTNRITQPIKQVNDQLIDIADGEGDLTKEIIIHSNDEIAKLAQSFNKMLASLRDMLSQVQATSNHVATSSEQLHASSDETVQATNQIVDAIQDVASSIEQQEKNTVDSAAAIQEITASVQQVASSIHEVAQTAQQTSEQANVGQTYVTSMVDQMSTIHHASTETIAMMRSLEKRSAEIGNIVSVITDIADQTNLLALNASIEAARAGTHGKGFQVVAEEVRKLADQSLASVHQIVENIQHIQQDITLAVNMTITGSEVSKHGLEVAQQTGKSFINILSSIGNVSSQTEGLSTITEQISASLAQVNDASVQIAHYAQTNAHHTTEIAASSQEQIATVEQVHSAASDLAKSAEQLKLLIEKFKL</sequence>
<dbReference type="PROSITE" id="PS50111">
    <property type="entry name" value="CHEMOTAXIS_TRANSDUC_2"/>
    <property type="match status" value="1"/>
</dbReference>
<dbReference type="CDD" id="cd11386">
    <property type="entry name" value="MCP_signal"/>
    <property type="match status" value="1"/>
</dbReference>
<evidence type="ECO:0000313" key="12">
    <source>
        <dbReference type="EMBL" id="OCS90585.1"/>
    </source>
</evidence>
<evidence type="ECO:0000259" key="10">
    <source>
        <dbReference type="PROSITE" id="PS50111"/>
    </source>
</evidence>
<comment type="subcellular location">
    <subcellularLocation>
        <location evidence="1">Cell membrane</location>
        <topology evidence="1">Multi-pass membrane protein</topology>
    </subcellularLocation>
</comment>
<accession>A0A1C0YTT8</accession>
<dbReference type="OrthoDB" id="9814363at2"/>
<dbReference type="InterPro" id="IPR004089">
    <property type="entry name" value="MCPsignal_dom"/>
</dbReference>
<evidence type="ECO:0000256" key="5">
    <source>
        <dbReference type="ARBA" id="ARBA00023136"/>
    </source>
</evidence>
<dbReference type="Pfam" id="PF17202">
    <property type="entry name" value="sCache_3_3"/>
    <property type="match status" value="1"/>
</dbReference>
<evidence type="ECO:0000256" key="3">
    <source>
        <dbReference type="ARBA" id="ARBA00022692"/>
    </source>
</evidence>
<comment type="caution">
    <text evidence="12">The sequence shown here is derived from an EMBL/GenBank/DDBJ whole genome shotgun (WGS) entry which is preliminary data.</text>
</comment>
<dbReference type="Gene3D" id="6.10.340.10">
    <property type="match status" value="1"/>
</dbReference>
<evidence type="ECO:0000313" key="13">
    <source>
        <dbReference type="Proteomes" id="UP000093482"/>
    </source>
</evidence>
<evidence type="ECO:0000256" key="7">
    <source>
        <dbReference type="ARBA" id="ARBA00029447"/>
    </source>
</evidence>
<name>A0A1C0YTT8_9BACL</name>
<keyword evidence="4 9" id="KW-1133">Transmembrane helix</keyword>
<keyword evidence="5 9" id="KW-0472">Membrane</keyword>
<dbReference type="Pfam" id="PF00672">
    <property type="entry name" value="HAMP"/>
    <property type="match status" value="1"/>
</dbReference>
<dbReference type="GO" id="GO:0007165">
    <property type="term" value="P:signal transduction"/>
    <property type="evidence" value="ECO:0007669"/>
    <property type="project" value="UniProtKB-KW"/>
</dbReference>
<comment type="similarity">
    <text evidence="7">Belongs to the methyl-accepting chemotaxis (MCP) protein family.</text>
</comment>
<dbReference type="InterPro" id="IPR033463">
    <property type="entry name" value="sCache_3"/>
</dbReference>
<feature type="transmembrane region" description="Helical" evidence="9">
    <location>
        <begin position="176"/>
        <end position="201"/>
    </location>
</feature>
<feature type="domain" description="Methyl-accepting transducer" evidence="10">
    <location>
        <begin position="276"/>
        <end position="512"/>
    </location>
</feature>
<protein>
    <recommendedName>
        <fullName evidence="14">Chemotaxis protein</fullName>
    </recommendedName>
</protein>
<evidence type="ECO:0000256" key="2">
    <source>
        <dbReference type="ARBA" id="ARBA00022475"/>
    </source>
</evidence>
<dbReference type="SUPFAM" id="SSF58104">
    <property type="entry name" value="Methyl-accepting chemotaxis protein (MCP) signaling domain"/>
    <property type="match status" value="1"/>
</dbReference>
<evidence type="ECO:0000256" key="9">
    <source>
        <dbReference type="SAM" id="Phobius"/>
    </source>
</evidence>
<evidence type="ECO:0000256" key="4">
    <source>
        <dbReference type="ARBA" id="ARBA00022989"/>
    </source>
</evidence>
<proteinExistence type="inferred from homology"/>
<dbReference type="Gene3D" id="1.10.287.950">
    <property type="entry name" value="Methyl-accepting chemotaxis protein"/>
    <property type="match status" value="1"/>
</dbReference>
<dbReference type="Pfam" id="PF00015">
    <property type="entry name" value="MCPsignal"/>
    <property type="match status" value="1"/>
</dbReference>
<dbReference type="RefSeq" id="WP_066464594.1">
    <property type="nucleotide sequence ID" value="NZ_MATO01000036.1"/>
</dbReference>
<evidence type="ECO:0000259" key="11">
    <source>
        <dbReference type="PROSITE" id="PS50885"/>
    </source>
</evidence>
<organism evidence="12 13">
    <name type="scientific">Caryophanon latum</name>
    <dbReference type="NCBI Taxonomy" id="33977"/>
    <lineage>
        <taxon>Bacteria</taxon>
        <taxon>Bacillati</taxon>
        <taxon>Bacillota</taxon>
        <taxon>Bacilli</taxon>
        <taxon>Bacillales</taxon>
        <taxon>Caryophanaceae</taxon>
        <taxon>Caryophanon</taxon>
    </lineage>
</organism>
<dbReference type="SUPFAM" id="SSF103190">
    <property type="entry name" value="Sensory domain-like"/>
    <property type="match status" value="1"/>
</dbReference>
<evidence type="ECO:0000256" key="6">
    <source>
        <dbReference type="ARBA" id="ARBA00023224"/>
    </source>
</evidence>
<dbReference type="CDD" id="cd06225">
    <property type="entry name" value="HAMP"/>
    <property type="match status" value="1"/>
</dbReference>
<dbReference type="SMART" id="SM00304">
    <property type="entry name" value="HAMP"/>
    <property type="match status" value="1"/>
</dbReference>
<dbReference type="InterPro" id="IPR029151">
    <property type="entry name" value="Sensor-like_sf"/>
</dbReference>
<dbReference type="EMBL" id="MATO01000036">
    <property type="protein sequence ID" value="OCS90585.1"/>
    <property type="molecule type" value="Genomic_DNA"/>
</dbReference>
<dbReference type="PANTHER" id="PTHR32089:SF112">
    <property type="entry name" value="LYSOZYME-LIKE PROTEIN-RELATED"/>
    <property type="match status" value="1"/>
</dbReference>
<keyword evidence="2" id="KW-1003">Cell membrane</keyword>
<reference evidence="12 13" key="1">
    <citation type="submission" date="2016-07" db="EMBL/GenBank/DDBJ databases">
        <title>Caryophanon latum genome sequencing.</title>
        <authorList>
            <person name="Verma A."/>
            <person name="Pal Y."/>
            <person name="Krishnamurthi S."/>
        </authorList>
    </citation>
    <scope>NUCLEOTIDE SEQUENCE [LARGE SCALE GENOMIC DNA]</scope>
    <source>
        <strain evidence="12 13">DSM 14151</strain>
    </source>
</reference>
<dbReference type="SMART" id="SM00283">
    <property type="entry name" value="MA"/>
    <property type="match status" value="1"/>
</dbReference>
<evidence type="ECO:0000256" key="8">
    <source>
        <dbReference type="PROSITE-ProRule" id="PRU00284"/>
    </source>
</evidence>
<dbReference type="Proteomes" id="UP000093482">
    <property type="component" value="Unassembled WGS sequence"/>
</dbReference>
<dbReference type="GO" id="GO:0005886">
    <property type="term" value="C:plasma membrane"/>
    <property type="evidence" value="ECO:0007669"/>
    <property type="project" value="UniProtKB-SubCell"/>
</dbReference>
<keyword evidence="6 8" id="KW-0807">Transducer</keyword>
<dbReference type="PROSITE" id="PS50885">
    <property type="entry name" value="HAMP"/>
    <property type="match status" value="1"/>
</dbReference>
<dbReference type="AlphaFoldDB" id="A0A1C0YTT8"/>
<dbReference type="PANTHER" id="PTHR32089">
    <property type="entry name" value="METHYL-ACCEPTING CHEMOTAXIS PROTEIN MCPB"/>
    <property type="match status" value="1"/>
</dbReference>